<dbReference type="Proteomes" id="UP000317728">
    <property type="component" value="Chromosome"/>
</dbReference>
<protein>
    <submittedName>
        <fullName evidence="1">Uncharacterized protein</fullName>
    </submittedName>
</protein>
<proteinExistence type="predicted"/>
<reference evidence="1 2" key="1">
    <citation type="submission" date="2019-06" db="EMBL/GenBank/DDBJ databases">
        <title>Whole geneome sequnce of Mycobacteroides chelonae M77 isolated from bovine milk from Meghalaya, India.</title>
        <authorList>
            <person name="Vise E."/>
            <person name="Das S."/>
            <person name="Garg A."/>
            <person name="Ghatak S."/>
            <person name="Shakuntala I."/>
            <person name="Milton A.A.P."/>
            <person name="Karam A."/>
            <person name="Sanjukta R."/>
            <person name="Puro K."/>
            <person name="Sen A."/>
        </authorList>
    </citation>
    <scope>NUCLEOTIDE SEQUENCE [LARGE SCALE GENOMIC DNA]</scope>
    <source>
        <strain evidence="1 2">M77</strain>
    </source>
</reference>
<gene>
    <name evidence="1" type="ORF">FJK96_01410</name>
</gene>
<name>A0AB73TWR6_MYCCH</name>
<dbReference type="EMBL" id="CP041150">
    <property type="protein sequence ID" value="QDF68966.1"/>
    <property type="molecule type" value="Genomic_DNA"/>
</dbReference>
<evidence type="ECO:0000313" key="2">
    <source>
        <dbReference type="Proteomes" id="UP000317728"/>
    </source>
</evidence>
<organism evidence="1 2">
    <name type="scientific">Mycobacteroides chelonae</name>
    <name type="common">Mycobacterium chelonae</name>
    <dbReference type="NCBI Taxonomy" id="1774"/>
    <lineage>
        <taxon>Bacteria</taxon>
        <taxon>Bacillati</taxon>
        <taxon>Actinomycetota</taxon>
        <taxon>Actinomycetes</taxon>
        <taxon>Mycobacteriales</taxon>
        <taxon>Mycobacteriaceae</taxon>
        <taxon>Mycobacteroides</taxon>
    </lineage>
</organism>
<accession>A0AB73TWR6</accession>
<dbReference type="AlphaFoldDB" id="A0AB73TWR6"/>
<sequence>MCRSPIWYRPPDGFRPPRRGGCREMPTRNLHMLDGKPLSLEPRRRIRRARWEFPASHATSRIWTMRC</sequence>
<evidence type="ECO:0000313" key="1">
    <source>
        <dbReference type="EMBL" id="QDF68966.1"/>
    </source>
</evidence>